<evidence type="ECO:0000313" key="4">
    <source>
        <dbReference type="Proteomes" id="UP000037395"/>
    </source>
</evidence>
<sequence>MRIRRTLAAASLAAIALTGAAVAPAQASAAAVLTQGGSSGPAIAVGDTLVANLASGTAATFTDGPGSTNGVSCANSSFSATVTSNPSAPGSATEQLNSQSFDSCTSSVFGVMSVQSVTATSLPYTNTVTSGSGNNVSLNGTSAGPVGITVVLNTLLGTVNCVYQSPSGITGSTSNSSNSISFADQAATLVSGPGLCFSTGYFSATYGPVTDTSAAGNPVLYVN</sequence>
<feature type="chain" id="PRO_5038216639" description="Tat pathway signal sequence domain protein" evidence="1">
    <location>
        <begin position="30"/>
        <end position="223"/>
    </location>
</feature>
<dbReference type="OrthoDB" id="3869471at2"/>
<dbReference type="EMBL" id="BMUB01000001">
    <property type="protein sequence ID" value="GGU58285.1"/>
    <property type="molecule type" value="Genomic_DNA"/>
</dbReference>
<reference evidence="3" key="4">
    <citation type="submission" date="2016-08" db="EMBL/GenBank/DDBJ databases">
        <title>Sequencing, Assembly and Comparative Genomics of S. aureofaciens ATCC 10762.</title>
        <authorList>
            <person name="Gradnigo J.S."/>
            <person name="Johnson N."/>
            <person name="Somerville G.A."/>
        </authorList>
    </citation>
    <scope>NUCLEOTIDE SEQUENCE [LARGE SCALE GENOMIC DNA]</scope>
    <source>
        <strain evidence="3">ATCC 10762</strain>
    </source>
</reference>
<dbReference type="GeneID" id="97483800"/>
<dbReference type="RefSeq" id="WP_030278732.1">
    <property type="nucleotide sequence ID" value="NZ_BMUB01000001.1"/>
</dbReference>
<gene>
    <name evidence="2" type="ORF">GCM10010502_06220</name>
    <name evidence="3" type="ORF">HS99_0032500</name>
</gene>
<reference evidence="2" key="1">
    <citation type="journal article" date="2014" name="Int. J. Syst. Evol. Microbiol.">
        <title>Complete genome sequence of Corynebacterium casei LMG S-19264T (=DSM 44701T), isolated from a smear-ripened cheese.</title>
        <authorList>
            <consortium name="US DOE Joint Genome Institute (JGI-PGF)"/>
            <person name="Walter F."/>
            <person name="Albersmeier A."/>
            <person name="Kalinowski J."/>
            <person name="Ruckert C."/>
        </authorList>
    </citation>
    <scope>NUCLEOTIDE SEQUENCE</scope>
    <source>
        <strain evidence="2">JCM 4434</strain>
    </source>
</reference>
<keyword evidence="4" id="KW-1185">Reference proteome</keyword>
<dbReference type="Proteomes" id="UP000610124">
    <property type="component" value="Unassembled WGS sequence"/>
</dbReference>
<evidence type="ECO:0000313" key="2">
    <source>
        <dbReference type="EMBL" id="GGU58285.1"/>
    </source>
</evidence>
<keyword evidence="1" id="KW-0732">Signal</keyword>
<protein>
    <recommendedName>
        <fullName evidence="5">Tat pathway signal sequence domain protein</fullName>
    </recommendedName>
</protein>
<organism evidence="3 4">
    <name type="scientific">Kitasatospora aureofaciens</name>
    <name type="common">Streptomyces aureofaciens</name>
    <dbReference type="NCBI Taxonomy" id="1894"/>
    <lineage>
        <taxon>Bacteria</taxon>
        <taxon>Bacillati</taxon>
        <taxon>Actinomycetota</taxon>
        <taxon>Actinomycetes</taxon>
        <taxon>Kitasatosporales</taxon>
        <taxon>Streptomycetaceae</taxon>
        <taxon>Kitasatospora</taxon>
    </lineage>
</organism>
<reference evidence="2" key="5">
    <citation type="submission" date="2020-09" db="EMBL/GenBank/DDBJ databases">
        <authorList>
            <person name="Sun Q."/>
            <person name="Ohkuma M."/>
        </authorList>
    </citation>
    <scope>NUCLEOTIDE SEQUENCE</scope>
    <source>
        <strain evidence="2">JCM 4434</strain>
    </source>
</reference>
<evidence type="ECO:0008006" key="5">
    <source>
        <dbReference type="Google" id="ProtNLM"/>
    </source>
</evidence>
<dbReference type="Proteomes" id="UP000037395">
    <property type="component" value="Unassembled WGS sequence"/>
</dbReference>
<dbReference type="AlphaFoldDB" id="A0A1E7N4F2"/>
<proteinExistence type="predicted"/>
<name>A0A1E7N4F2_KITAU</name>
<accession>A0A1E7N4F2</accession>
<evidence type="ECO:0000256" key="1">
    <source>
        <dbReference type="SAM" id="SignalP"/>
    </source>
</evidence>
<accession>A0A8H9HDI2</accession>
<dbReference type="EMBL" id="JPRF03000035">
    <property type="protein sequence ID" value="OEV35343.1"/>
    <property type="molecule type" value="Genomic_DNA"/>
</dbReference>
<evidence type="ECO:0000313" key="3">
    <source>
        <dbReference type="EMBL" id="OEV35343.1"/>
    </source>
</evidence>
<feature type="signal peptide" evidence="1">
    <location>
        <begin position="1"/>
        <end position="29"/>
    </location>
</feature>
<reference evidence="4" key="3">
    <citation type="submission" date="2016-08" db="EMBL/GenBank/DDBJ databases">
        <title>Sequencing, assembly and comparative genomics of S. aureofaciens ATCC 10762.</title>
        <authorList>
            <person name="Gradnigo J.S."/>
            <person name="Johnson N."/>
            <person name="Somerville G.A."/>
        </authorList>
    </citation>
    <scope>NUCLEOTIDE SEQUENCE [LARGE SCALE GENOMIC DNA]</scope>
    <source>
        <strain evidence="4">ATCC 10762 / DSM 40127 / CCM 3239 / JCM 4008 / LMG 5968 / NBRC 12843 / NCIMB 8234 / A-377</strain>
    </source>
</reference>
<reference evidence="3 4" key="2">
    <citation type="submission" date="2014-07" db="EMBL/GenBank/DDBJ databases">
        <authorList>
            <person name="Zhang J.E."/>
            <person name="Yang H."/>
            <person name="Guo J."/>
            <person name="Deng Z."/>
            <person name="Luo H."/>
            <person name="Luo M."/>
            <person name="Zhao B."/>
        </authorList>
    </citation>
    <scope>NUCLEOTIDE SEQUENCE [LARGE SCALE GENOMIC DNA]</scope>
    <source>
        <strain evidence="3">ATCC 10762</strain>
        <strain evidence="4">ATCC 10762 / DSM 40127 / CCM 3239 / JCM 4008 / LMG 5968 / NBRC 12843 / NCIMB 8234 / A-377</strain>
    </source>
</reference>
<comment type="caution">
    <text evidence="3">The sequence shown here is derived from an EMBL/GenBank/DDBJ whole genome shotgun (WGS) entry which is preliminary data.</text>
</comment>